<dbReference type="AlphaFoldDB" id="A0A0R1ZIF9"/>
<dbReference type="OrthoDB" id="2292827at2"/>
<organism evidence="1 2">
    <name type="scientific">Lacticaseibacillus sharpeae JCM 1186 = DSM 20505</name>
    <dbReference type="NCBI Taxonomy" id="1291052"/>
    <lineage>
        <taxon>Bacteria</taxon>
        <taxon>Bacillati</taxon>
        <taxon>Bacillota</taxon>
        <taxon>Bacilli</taxon>
        <taxon>Lactobacillales</taxon>
        <taxon>Lactobacillaceae</taxon>
        <taxon>Lacticaseibacillus</taxon>
    </lineage>
</organism>
<evidence type="ECO:0000313" key="1">
    <source>
        <dbReference type="EMBL" id="KRM54695.1"/>
    </source>
</evidence>
<dbReference type="Proteomes" id="UP000051679">
    <property type="component" value="Unassembled WGS sequence"/>
</dbReference>
<proteinExistence type="predicted"/>
<keyword evidence="2" id="KW-1185">Reference proteome</keyword>
<comment type="caution">
    <text evidence="1">The sequence shown here is derived from an EMBL/GenBank/DDBJ whole genome shotgun (WGS) entry which is preliminary data.</text>
</comment>
<gene>
    <name evidence="1" type="ORF">FC18_GL002108</name>
</gene>
<reference evidence="1 2" key="1">
    <citation type="journal article" date="2015" name="Genome Announc.">
        <title>Expanding the biotechnology potential of lactobacilli through comparative genomics of 213 strains and associated genera.</title>
        <authorList>
            <person name="Sun Z."/>
            <person name="Harris H.M."/>
            <person name="McCann A."/>
            <person name="Guo C."/>
            <person name="Argimon S."/>
            <person name="Zhang W."/>
            <person name="Yang X."/>
            <person name="Jeffery I.B."/>
            <person name="Cooney J.C."/>
            <person name="Kagawa T.F."/>
            <person name="Liu W."/>
            <person name="Song Y."/>
            <person name="Salvetti E."/>
            <person name="Wrobel A."/>
            <person name="Rasinkangas P."/>
            <person name="Parkhill J."/>
            <person name="Rea M.C."/>
            <person name="O'Sullivan O."/>
            <person name="Ritari J."/>
            <person name="Douillard F.P."/>
            <person name="Paul Ross R."/>
            <person name="Yang R."/>
            <person name="Briner A.E."/>
            <person name="Felis G.E."/>
            <person name="de Vos W.M."/>
            <person name="Barrangou R."/>
            <person name="Klaenhammer T.R."/>
            <person name="Caufield P.W."/>
            <person name="Cui Y."/>
            <person name="Zhang H."/>
            <person name="O'Toole P.W."/>
        </authorList>
    </citation>
    <scope>NUCLEOTIDE SEQUENCE [LARGE SCALE GENOMIC DNA]</scope>
    <source>
        <strain evidence="1 2">DSM 20505</strain>
    </source>
</reference>
<dbReference type="EMBL" id="AYYO01000044">
    <property type="protein sequence ID" value="KRM54695.1"/>
    <property type="molecule type" value="Genomic_DNA"/>
</dbReference>
<dbReference type="RefSeq" id="WP_054677161.1">
    <property type="nucleotide sequence ID" value="NZ_AYYO01000044.1"/>
</dbReference>
<name>A0A0R1ZIF9_9LACO</name>
<evidence type="ECO:0000313" key="2">
    <source>
        <dbReference type="Proteomes" id="UP000051679"/>
    </source>
</evidence>
<protein>
    <submittedName>
        <fullName evidence="1">Uncharacterized protein</fullName>
    </submittedName>
</protein>
<dbReference type="PATRIC" id="fig|1291052.5.peg.2170"/>
<accession>A0A0R1ZIF9</accession>
<sequence>MTKLYRAWFRAKKSGNYIASYHIDSVEQFGLQETADPEQAVSIITDRTAPFEVEARLFQAFSRHPNTNGIPLDLSTIIDAFQIVRRYCDVEVQEVPAGTEEGREITYVVGDARVDFDRFGAERQIARDDNRILDMDEPDWANRRFMVLNAGRFVDGQSGAFYPGITVAGPDEAVFWALPDAFMDWAAVANELDAFPCSVQFAETEDGEPYAAIQPHFKPLEDK</sequence>